<dbReference type="InterPro" id="IPR011673">
    <property type="entry name" value="DUF1615"/>
</dbReference>
<protein>
    <recommendedName>
        <fullName evidence="5">DUF1615 domain-containing protein</fullName>
    </recommendedName>
</protein>
<dbReference type="EMBL" id="NHOO01000007">
    <property type="protein sequence ID" value="OVE48445.1"/>
    <property type="molecule type" value="Genomic_DNA"/>
</dbReference>
<dbReference type="PROSITE" id="PS51257">
    <property type="entry name" value="PROKAR_LIPOPROTEIN"/>
    <property type="match status" value="1"/>
</dbReference>
<evidence type="ECO:0008006" key="5">
    <source>
        <dbReference type="Google" id="ProtNLM"/>
    </source>
</evidence>
<dbReference type="RefSeq" id="WP_043614476.1">
    <property type="nucleotide sequence ID" value="NZ_JABXOB010000009.1"/>
</dbReference>
<sequence length="403" mass="43815">MKKLPLMLLCSLLAACAGTRPAPASAPQTSPETVPPAADAMQPPPPPVEPPPAAPATPPQNSAAKTPPVSRAFIAAAVPSGARDRQGWIADIDGAFRHLQIPATADNACALAAVIEQESSWQADPVVPGLPKIVWGKIEERAHRYLVPLTVVKGALLKTSPNGQSYKTRIDNLRTEREMNLLYEDMSREAQKLGLPMEMKNPIRTGGPMQVSVEFAEGHARVWPYPYPVQGSIRHEVFSRRGGVYFGAAILLQYPAPYRDMLYRFADFNAGRYSSRNAAFQAALSRLSGRKLALDGDLLNYQGKAASGSQQAALSLAGRLGMSAAAIQRDLQLEKNAAFGQTPLYRQVFALADKQAGQALPRERMPQIDLKSPKISRKLTTEWFAKRVDGRYRQCLARAAGAR</sequence>
<keyword evidence="4" id="KW-1185">Reference proteome</keyword>
<comment type="caution">
    <text evidence="3">The sequence shown here is derived from an EMBL/GenBank/DDBJ whole genome shotgun (WGS) entry which is preliminary data.</text>
</comment>
<feature type="region of interest" description="Disordered" evidence="1">
    <location>
        <begin position="20"/>
        <end position="66"/>
    </location>
</feature>
<feature type="signal peptide" evidence="2">
    <location>
        <begin position="1"/>
        <end position="26"/>
    </location>
</feature>
<dbReference type="Proteomes" id="UP000196342">
    <property type="component" value="Unassembled WGS sequence"/>
</dbReference>
<feature type="chain" id="PRO_5011294482" description="DUF1615 domain-containing protein" evidence="2">
    <location>
        <begin position="27"/>
        <end position="403"/>
    </location>
</feature>
<feature type="compositionally biased region" description="Pro residues" evidence="1">
    <location>
        <begin position="42"/>
        <end position="58"/>
    </location>
</feature>
<keyword evidence="2" id="KW-0732">Signal</keyword>
<accession>A0A202BAR9</accession>
<reference evidence="3 4" key="1">
    <citation type="submission" date="2017-05" db="EMBL/GenBank/DDBJ databases">
        <title>Chromobacterium violaceum GHPS1 isolated from Hydrocarbon polluted soil in French Guiana display an awesome secondary metabolite arsenal and a battery of drug and heavy-metal-resistance and detoxification of xenobiotics proteins.</title>
        <authorList>
            <person name="Belbahri L."/>
        </authorList>
    </citation>
    <scope>NUCLEOTIDE SEQUENCE [LARGE SCALE GENOMIC DNA]</scope>
    <source>
        <strain evidence="3 4">GHPS1</strain>
    </source>
</reference>
<dbReference type="Pfam" id="PF07759">
    <property type="entry name" value="DUF1615"/>
    <property type="match status" value="1"/>
</dbReference>
<proteinExistence type="predicted"/>
<dbReference type="AlphaFoldDB" id="A0A202BAR9"/>
<evidence type="ECO:0000313" key="3">
    <source>
        <dbReference type="EMBL" id="OVE48445.1"/>
    </source>
</evidence>
<name>A0A202BAR9_CHRVL</name>
<evidence type="ECO:0000256" key="1">
    <source>
        <dbReference type="SAM" id="MobiDB-lite"/>
    </source>
</evidence>
<gene>
    <name evidence="3" type="ORF">CBW21_10890</name>
</gene>
<organism evidence="3 4">
    <name type="scientific">Chromobacterium violaceum</name>
    <dbReference type="NCBI Taxonomy" id="536"/>
    <lineage>
        <taxon>Bacteria</taxon>
        <taxon>Pseudomonadati</taxon>
        <taxon>Pseudomonadota</taxon>
        <taxon>Betaproteobacteria</taxon>
        <taxon>Neisseriales</taxon>
        <taxon>Chromobacteriaceae</taxon>
        <taxon>Chromobacterium</taxon>
    </lineage>
</organism>
<evidence type="ECO:0000256" key="2">
    <source>
        <dbReference type="SAM" id="SignalP"/>
    </source>
</evidence>
<evidence type="ECO:0000313" key="4">
    <source>
        <dbReference type="Proteomes" id="UP000196342"/>
    </source>
</evidence>